<name>A0A2T8IIF6_9POAL</name>
<sequence length="71" mass="7714">MGAPAPAATEPPPSLLPLAPHRWGFGSLASVPNLSLTGEQWRRLLSSYYRRRQWRGAKSLGAVVMEEGVSP</sequence>
<dbReference type="EMBL" id="CM008051">
    <property type="protein sequence ID" value="PVH37396.1"/>
    <property type="molecule type" value="Genomic_DNA"/>
</dbReference>
<gene>
    <name evidence="1" type="ORF">PAHAL_6G301100</name>
</gene>
<dbReference type="AlphaFoldDB" id="A0A2T8IIF6"/>
<proteinExistence type="predicted"/>
<reference evidence="1" key="1">
    <citation type="submission" date="2018-04" db="EMBL/GenBank/DDBJ databases">
        <title>WGS assembly of Panicum hallii.</title>
        <authorList>
            <person name="Lovell J."/>
            <person name="Jenkins J."/>
            <person name="Lowry D."/>
            <person name="Mamidi S."/>
            <person name="Sreedasyam A."/>
            <person name="Weng X."/>
            <person name="Barry K."/>
            <person name="Bonette J."/>
            <person name="Campitelli B."/>
            <person name="Daum C."/>
            <person name="Gordon S."/>
            <person name="Gould B."/>
            <person name="Lipzen A."/>
            <person name="Macqueen A."/>
            <person name="Palacio-Mejia J."/>
            <person name="Plott C."/>
            <person name="Shakirov E."/>
            <person name="Shu S."/>
            <person name="Yoshinaga Y."/>
            <person name="Zane M."/>
            <person name="Rokhsar D."/>
            <person name="Grimwood J."/>
            <person name="Schmutz J."/>
            <person name="Juenger T."/>
        </authorList>
    </citation>
    <scope>NUCLEOTIDE SEQUENCE [LARGE SCALE GENOMIC DNA]</scope>
    <source>
        <strain evidence="1">FIL2</strain>
    </source>
</reference>
<evidence type="ECO:0000313" key="1">
    <source>
        <dbReference type="EMBL" id="PVH37396.1"/>
    </source>
</evidence>
<dbReference type="Gramene" id="PVH37396">
    <property type="protein sequence ID" value="PVH37396"/>
    <property type="gene ID" value="PAHAL_6G301100"/>
</dbReference>
<accession>A0A2T8IIF6</accession>
<organism evidence="1">
    <name type="scientific">Panicum hallii</name>
    <dbReference type="NCBI Taxonomy" id="206008"/>
    <lineage>
        <taxon>Eukaryota</taxon>
        <taxon>Viridiplantae</taxon>
        <taxon>Streptophyta</taxon>
        <taxon>Embryophyta</taxon>
        <taxon>Tracheophyta</taxon>
        <taxon>Spermatophyta</taxon>
        <taxon>Magnoliopsida</taxon>
        <taxon>Liliopsida</taxon>
        <taxon>Poales</taxon>
        <taxon>Poaceae</taxon>
        <taxon>PACMAD clade</taxon>
        <taxon>Panicoideae</taxon>
        <taxon>Panicodae</taxon>
        <taxon>Paniceae</taxon>
        <taxon>Panicinae</taxon>
        <taxon>Panicum</taxon>
        <taxon>Panicum sect. Panicum</taxon>
    </lineage>
</organism>
<dbReference type="Proteomes" id="UP000243499">
    <property type="component" value="Chromosome 6"/>
</dbReference>
<protein>
    <submittedName>
        <fullName evidence="1">Uncharacterized protein</fullName>
    </submittedName>
</protein>